<feature type="region of interest" description="Disordered" evidence="7">
    <location>
        <begin position="1267"/>
        <end position="1306"/>
    </location>
</feature>
<dbReference type="InterPro" id="IPR008410">
    <property type="entry name" value="BCSC_C"/>
</dbReference>
<dbReference type="InterPro" id="IPR003921">
    <property type="entry name" value="Cell_synth_C"/>
</dbReference>
<dbReference type="PANTHER" id="PTHR12558:SF13">
    <property type="entry name" value="CELL DIVISION CYCLE PROTEIN 27 HOMOLOG"/>
    <property type="match status" value="1"/>
</dbReference>
<feature type="chain" id="PRO_5022932619" evidence="8">
    <location>
        <begin position="30"/>
        <end position="1775"/>
    </location>
</feature>
<evidence type="ECO:0000256" key="3">
    <source>
        <dbReference type="ARBA" id="ARBA00022737"/>
    </source>
</evidence>
<dbReference type="Pfam" id="PF14559">
    <property type="entry name" value="TPR_19"/>
    <property type="match status" value="4"/>
</dbReference>
<dbReference type="InterPro" id="IPR011990">
    <property type="entry name" value="TPR-like_helical_dom_sf"/>
</dbReference>
<dbReference type="OrthoDB" id="174989at2"/>
<sequence length="1775" mass="191823">MKNLPPMRMLTATLALYAGMMGTPAMFWAQGNASTTAALLDKAHSLEVKGRMDMAAQTWQQVLLADPNNPEALGGLARAAKLAGNQQQAKQYLDRLRAVSPNDPNIERAENMMTQQNQLQQLQQAGKLAQGGQYAQAMNIYRQVFGGTPPPGDWALAYYETESATEDGRPHAVAGLRSLIDKYPQDSRYQIALGRILTYNPATRAEGRRYLERHPSDPGAMEALRQSLTWDAQNPAALSDIRSYLAKHKDPALEMAMKSTQARVAASVRTGARTAAQGPAMTPEEQAEIVANRQVSQEEQAAYAALNGKRLTEAEERFKALLGKNPDNPRALAGMGYIRMQQSNFGGAISFLEQAKQDGARDAGLENALSTSRFWYTMGEGTSALNENDLTTAEKHFRAALDMKTGSPEALEGLAGTLMKAQQPEAAAPYYEQYIRLRASGITGWRGLFTAQYQSGNAALALATERKMPAGVRAQLMRDPDFLRTLASAYSAVGRDADAQRVLKGALELPFPADGRGIKIETQLQYAGLLLAGNHMDQAAGLYRQVLSEDAANVAAWQGLVRVEHAMKNDALAEQTLESMPPSAYDQALRDPGFVSTVAAVYDAQNKLDVAQDMLEKAVSQASMAGQKPSIAMQSELAGIYMKRGNAQQAYAIYRQVLTENPDRLDSWKGLLTALHASGHDQEALAQVQQIPQQTRKQLELDPEYLQTVGGIYGGLGQPQQAMVFLQRVQQHYAKQNMAPPADIDIQDAWLLYNSQNDSGLYRQLMMIGSRNDLNEEQRRTVQTIWANWAVRRANQAVAANNIRRALAILNAAAKAFPDNPAVIRALATGYARAGQPKQAVAIFRSQDMTTASATDYKAAVGAALAANDTKNAELWLRYGLDQYPKDAQMLILAAKFEQARGDSGRAADYYKASLSAMPPGDPGAELAAEMSLAAQNGGRLPNATQALDLAQLMAPGSDSAVAAGQFAAPAPPPYLPSYSNQYGTAPVQLQGNGAASPNSSLVPSYMTNPAYQQQRTPARPGTTTRLKDYIPQAEANPALAPLGQQQPDVTAQSALPAFPQTDTNGNAVNANDYMAYQREQIRRLTERAVNGAGPLSAYGPPAQQQARSDMYGPYVPYNPQNAVNQNAAYMAQESPVNLGSDLQPIQPTVQQPTDVVPTAKYVPNSKRTGRVPSSSSHPDIAAAEATATRRRQSDPRPLVGASHPPQDPIDVAPLTQTQYNGQPYNAAQTQIPQPQGGMGSTVQAPQTQSNYQYRGDLAQNTGAAAATETYGQQYPQPARRPATTGRRTVRSRSVEGASTGPQQAPLFYPGVPVALSGQPYPDLGPSYPLGNPPTDPMLVAKNVPPLRGGWDRAAALTPGPPLSERQQTELDLASLEASYSSWIGATALARYRSGISGMNRLFDLESPFEATLVANKTLRLSIIPRAVFLNAGTLDLASYQNASGTVPILGTLPLNAINQPSQQLTAGLGGEAQLVTTNMALSVGFTPYEFLVTNVIGHGRWRPFGGHFLLFADRDNVKDTQLSYSGMRDPGSATPVFPGNIWGGVVSTGGGMRLDFGNERSGFYVSAAGATLTGYHVLDNRKFEGTVGSYWRVKQFPGYGSLNLGASFFGMHYDNNQRGMTYGMGGYFSPNAYFLGAVPVTFNGFYGTNWHYTVAGAVGVQSFQEAYAKYYPLDTSQQTGAYSGCTLPSIAAHTCGEYPVNTSTGLNYSLNSEMSYRIADHWYVGGILNGNNTNNYNTITAGFFFRYLFKPQVPTEDYPTGLFPYDGFRPLRVP</sequence>
<keyword evidence="5" id="KW-0135">Cellulose biosynthesis</keyword>
<evidence type="ECO:0000256" key="7">
    <source>
        <dbReference type="SAM" id="MobiDB-lite"/>
    </source>
</evidence>
<feature type="repeat" description="TPR" evidence="6">
    <location>
        <begin position="631"/>
        <end position="664"/>
    </location>
</feature>
<feature type="signal peptide" evidence="8">
    <location>
        <begin position="1"/>
        <end position="29"/>
    </location>
</feature>
<dbReference type="PRINTS" id="PR01441">
    <property type="entry name" value="CELLSNTHASEC"/>
</dbReference>
<evidence type="ECO:0000256" key="4">
    <source>
        <dbReference type="ARBA" id="ARBA00022803"/>
    </source>
</evidence>
<evidence type="ECO:0000256" key="5">
    <source>
        <dbReference type="ARBA" id="ARBA00022916"/>
    </source>
</evidence>
<dbReference type="GO" id="GO:0006011">
    <property type="term" value="P:UDP-alpha-D-glucose metabolic process"/>
    <property type="evidence" value="ECO:0007669"/>
    <property type="project" value="InterPro"/>
</dbReference>
<dbReference type="SUPFAM" id="SSF48452">
    <property type="entry name" value="TPR-like"/>
    <property type="match status" value="2"/>
</dbReference>
<feature type="domain" description="Cellulose synthase operon C C-terminal" evidence="9">
    <location>
        <begin position="1401"/>
        <end position="1750"/>
    </location>
</feature>
<keyword evidence="11" id="KW-1185">Reference proteome</keyword>
<dbReference type="PANTHER" id="PTHR12558">
    <property type="entry name" value="CELL DIVISION CYCLE 16,23,27"/>
    <property type="match status" value="1"/>
</dbReference>
<dbReference type="Gene3D" id="1.25.40.10">
    <property type="entry name" value="Tetratricopeptide repeat domain"/>
    <property type="match status" value="6"/>
</dbReference>
<evidence type="ECO:0000313" key="11">
    <source>
        <dbReference type="Proteomes" id="UP000321820"/>
    </source>
</evidence>
<feature type="compositionally biased region" description="Low complexity" evidence="7">
    <location>
        <begin position="1276"/>
        <end position="1287"/>
    </location>
</feature>
<keyword evidence="2 8" id="KW-0732">Signal</keyword>
<dbReference type="UniPathway" id="UPA00694"/>
<keyword evidence="3" id="KW-0677">Repeat</keyword>
<dbReference type="GO" id="GO:0030244">
    <property type="term" value="P:cellulose biosynthetic process"/>
    <property type="evidence" value="ECO:0007669"/>
    <property type="project" value="UniProtKB-KW"/>
</dbReference>
<evidence type="ECO:0000313" key="10">
    <source>
        <dbReference type="EMBL" id="QEE29918.1"/>
    </source>
</evidence>
<dbReference type="Pfam" id="PF05420">
    <property type="entry name" value="BCSC_C"/>
    <property type="match status" value="1"/>
</dbReference>
<evidence type="ECO:0000256" key="8">
    <source>
        <dbReference type="SAM" id="SignalP"/>
    </source>
</evidence>
<name>A0A5B9ECJ9_9BACT</name>
<accession>A0A5B9ECJ9</accession>
<evidence type="ECO:0000256" key="2">
    <source>
        <dbReference type="ARBA" id="ARBA00022729"/>
    </source>
</evidence>
<evidence type="ECO:0000256" key="6">
    <source>
        <dbReference type="PROSITE-ProRule" id="PRU00339"/>
    </source>
</evidence>
<evidence type="ECO:0000259" key="9">
    <source>
        <dbReference type="Pfam" id="PF05420"/>
    </source>
</evidence>
<dbReference type="SMART" id="SM00028">
    <property type="entry name" value="TPR"/>
    <property type="match status" value="8"/>
</dbReference>
<reference evidence="10 11" key="1">
    <citation type="submission" date="2019-08" db="EMBL/GenBank/DDBJ databases">
        <title>Complete genome sequence of Terriglobus albidus strain ORNL.</title>
        <authorList>
            <person name="Podar M."/>
        </authorList>
    </citation>
    <scope>NUCLEOTIDE SEQUENCE [LARGE SCALE GENOMIC DNA]</scope>
    <source>
        <strain evidence="10 11">ORNL</strain>
    </source>
</reference>
<dbReference type="InterPro" id="IPR019734">
    <property type="entry name" value="TPR_rpt"/>
</dbReference>
<keyword evidence="4 6" id="KW-0802">TPR repeat</keyword>
<dbReference type="PROSITE" id="PS50005">
    <property type="entry name" value="TPR"/>
    <property type="match status" value="1"/>
</dbReference>
<dbReference type="Pfam" id="PF13432">
    <property type="entry name" value="TPR_16"/>
    <property type="match status" value="2"/>
</dbReference>
<dbReference type="KEGG" id="talb:FTW19_19210"/>
<gene>
    <name evidence="10" type="ORF">FTW19_19210</name>
</gene>
<organism evidence="10 11">
    <name type="scientific">Terriglobus albidus</name>
    <dbReference type="NCBI Taxonomy" id="1592106"/>
    <lineage>
        <taxon>Bacteria</taxon>
        <taxon>Pseudomonadati</taxon>
        <taxon>Acidobacteriota</taxon>
        <taxon>Terriglobia</taxon>
        <taxon>Terriglobales</taxon>
        <taxon>Acidobacteriaceae</taxon>
        <taxon>Terriglobus</taxon>
    </lineage>
</organism>
<feature type="region of interest" description="Disordered" evidence="7">
    <location>
        <begin position="1161"/>
        <end position="1214"/>
    </location>
</feature>
<proteinExistence type="predicted"/>
<evidence type="ECO:0000256" key="1">
    <source>
        <dbReference type="ARBA" id="ARBA00005186"/>
    </source>
</evidence>
<dbReference type="Proteomes" id="UP000321820">
    <property type="component" value="Chromosome"/>
</dbReference>
<dbReference type="GO" id="GO:0019867">
    <property type="term" value="C:outer membrane"/>
    <property type="evidence" value="ECO:0007669"/>
    <property type="project" value="InterPro"/>
</dbReference>
<protein>
    <submittedName>
        <fullName evidence="10">Tetratricopeptide repeat protein</fullName>
    </submittedName>
</protein>
<comment type="pathway">
    <text evidence="1">Glycan metabolism; bacterial cellulose biosynthesis.</text>
</comment>
<dbReference type="EMBL" id="CP042806">
    <property type="protein sequence ID" value="QEE29918.1"/>
    <property type="molecule type" value="Genomic_DNA"/>
</dbReference>